<comment type="caution">
    <text evidence="2">The sequence shown here is derived from an EMBL/GenBank/DDBJ whole genome shotgun (WGS) entry which is preliminary data.</text>
</comment>
<accession>A0A0A6VCH1</accession>
<dbReference type="OrthoDB" id="1699217at2"/>
<sequence>MTEQKSKTSEAQKEANRRYRQKNKEKLKIGSYARTAKMFIREHATATDIVELKKLLDEREEQIKNSALPE</sequence>
<dbReference type="AlphaFoldDB" id="A0A0A6VCH1"/>
<organism evidence="2 3">
    <name type="scientific">Heyndrickxia ginsengihumi</name>
    <dbReference type="NCBI Taxonomy" id="363870"/>
    <lineage>
        <taxon>Bacteria</taxon>
        <taxon>Bacillati</taxon>
        <taxon>Bacillota</taxon>
        <taxon>Bacilli</taxon>
        <taxon>Bacillales</taxon>
        <taxon>Bacillaceae</taxon>
        <taxon>Heyndrickxia</taxon>
    </lineage>
</organism>
<dbReference type="EMBL" id="JRUN01000082">
    <property type="protein sequence ID" value="KHD84229.1"/>
    <property type="molecule type" value="Genomic_DNA"/>
</dbReference>
<evidence type="ECO:0000313" key="2">
    <source>
        <dbReference type="EMBL" id="KHD84229.1"/>
    </source>
</evidence>
<name>A0A0A6VCH1_9BACI</name>
<dbReference type="RefSeq" id="WP_025731020.1">
    <property type="nucleotide sequence ID" value="NZ_JBCNRP010000069.1"/>
</dbReference>
<reference evidence="2 3" key="1">
    <citation type="submission" date="2014-10" db="EMBL/GenBank/DDBJ databases">
        <title>Draft genome of phytase producing Bacillus ginsengihumi strain M2.11.</title>
        <authorList>
            <person name="Toymentseva A."/>
            <person name="Boulygina E.A."/>
            <person name="Kazakov S.V."/>
            <person name="Kayumov I."/>
            <person name="Suleimanova A.D."/>
            <person name="Mardanova A.M."/>
            <person name="Maria S.N."/>
            <person name="Sergey M.Y."/>
            <person name="Sharipova M.R."/>
        </authorList>
    </citation>
    <scope>NUCLEOTIDE SEQUENCE [LARGE SCALE GENOMIC DNA]</scope>
    <source>
        <strain evidence="2 3">M2.11</strain>
    </source>
</reference>
<evidence type="ECO:0000313" key="3">
    <source>
        <dbReference type="Proteomes" id="UP000030588"/>
    </source>
</evidence>
<protein>
    <submittedName>
        <fullName evidence="2">Uncharacterized protein</fullName>
    </submittedName>
</protein>
<gene>
    <name evidence="2" type="ORF">NG54_16915</name>
</gene>
<feature type="region of interest" description="Disordered" evidence="1">
    <location>
        <begin position="1"/>
        <end position="26"/>
    </location>
</feature>
<proteinExistence type="predicted"/>
<evidence type="ECO:0000256" key="1">
    <source>
        <dbReference type="SAM" id="MobiDB-lite"/>
    </source>
</evidence>
<dbReference type="Proteomes" id="UP000030588">
    <property type="component" value="Unassembled WGS sequence"/>
</dbReference>